<proteinExistence type="predicted"/>
<sequence length="169" mass="18259">MYEQTAELVPVRPGSGTFRQAMSAVVGPVTVITARDEQGEAYGFTASSVVSLSEDPPLLLVCVDRSGRSHDRLVAAQTFCVNVIGADGRDLALRFGSRRVDRFAGVEVENLDSGTPSLPVAMARILCRAYGLRDGGDHTIVLGRVTGYVRRDTDPLACWNHDLVAVRRV</sequence>
<evidence type="ECO:0000313" key="3">
    <source>
        <dbReference type="EMBL" id="SCL14875.1"/>
    </source>
</evidence>
<dbReference type="SUPFAM" id="SSF50475">
    <property type="entry name" value="FMN-binding split barrel"/>
    <property type="match status" value="1"/>
</dbReference>
<organism evidence="3 4">
    <name type="scientific">Micromonospora nigra</name>
    <dbReference type="NCBI Taxonomy" id="145857"/>
    <lineage>
        <taxon>Bacteria</taxon>
        <taxon>Bacillati</taxon>
        <taxon>Actinomycetota</taxon>
        <taxon>Actinomycetes</taxon>
        <taxon>Micromonosporales</taxon>
        <taxon>Micromonosporaceae</taxon>
        <taxon>Micromonospora</taxon>
    </lineage>
</organism>
<dbReference type="STRING" id="145857.GA0070616_0566"/>
<dbReference type="PANTHER" id="PTHR30466:SF1">
    <property type="entry name" value="FMN REDUCTASE (NADH) RUTF"/>
    <property type="match status" value="1"/>
</dbReference>
<evidence type="ECO:0000256" key="1">
    <source>
        <dbReference type="ARBA" id="ARBA00023002"/>
    </source>
</evidence>
<protein>
    <submittedName>
        <fullName evidence="3">Flavin reductase ActVB</fullName>
    </submittedName>
</protein>
<dbReference type="Proteomes" id="UP000199699">
    <property type="component" value="Unassembled WGS sequence"/>
</dbReference>
<dbReference type="InterPro" id="IPR050268">
    <property type="entry name" value="NADH-dep_flavin_reductase"/>
</dbReference>
<dbReference type="EMBL" id="FMHT01000003">
    <property type="protein sequence ID" value="SCL14875.1"/>
    <property type="molecule type" value="Genomic_DNA"/>
</dbReference>
<accession>A0A1C6RCR0</accession>
<evidence type="ECO:0000259" key="2">
    <source>
        <dbReference type="SMART" id="SM00903"/>
    </source>
</evidence>
<dbReference type="RefSeq" id="WP_091075688.1">
    <property type="nucleotide sequence ID" value="NZ_FMHT01000003.1"/>
</dbReference>
<dbReference type="InterPro" id="IPR002563">
    <property type="entry name" value="Flavin_Rdtase-like_dom"/>
</dbReference>
<keyword evidence="1" id="KW-0560">Oxidoreductase</keyword>
<feature type="domain" description="Flavin reductase like" evidence="2">
    <location>
        <begin position="22"/>
        <end position="165"/>
    </location>
</feature>
<dbReference type="SMART" id="SM00903">
    <property type="entry name" value="Flavin_Reduct"/>
    <property type="match status" value="1"/>
</dbReference>
<reference evidence="3 4" key="1">
    <citation type="submission" date="2016-06" db="EMBL/GenBank/DDBJ databases">
        <authorList>
            <person name="Kjaerup R.B."/>
            <person name="Dalgaard T.S."/>
            <person name="Juul-Madsen H.R."/>
        </authorList>
    </citation>
    <scope>NUCLEOTIDE SEQUENCE [LARGE SCALE GENOMIC DNA]</scope>
    <source>
        <strain evidence="3 4">DSM 43818</strain>
    </source>
</reference>
<dbReference type="Gene3D" id="2.30.110.10">
    <property type="entry name" value="Electron Transport, Fmn-binding Protein, Chain A"/>
    <property type="match status" value="1"/>
</dbReference>
<keyword evidence="4" id="KW-1185">Reference proteome</keyword>
<gene>
    <name evidence="3" type="ORF">GA0070616_0566</name>
</gene>
<dbReference type="InterPro" id="IPR012349">
    <property type="entry name" value="Split_barrel_FMN-bd"/>
</dbReference>
<dbReference type="GO" id="GO:0010181">
    <property type="term" value="F:FMN binding"/>
    <property type="evidence" value="ECO:0007669"/>
    <property type="project" value="InterPro"/>
</dbReference>
<evidence type="ECO:0000313" key="4">
    <source>
        <dbReference type="Proteomes" id="UP000199699"/>
    </source>
</evidence>
<dbReference type="OrthoDB" id="9792858at2"/>
<dbReference type="PANTHER" id="PTHR30466">
    <property type="entry name" value="FLAVIN REDUCTASE"/>
    <property type="match status" value="1"/>
</dbReference>
<dbReference type="Pfam" id="PF01613">
    <property type="entry name" value="Flavin_Reduct"/>
    <property type="match status" value="1"/>
</dbReference>
<dbReference type="AlphaFoldDB" id="A0A1C6RCR0"/>
<name>A0A1C6RCR0_9ACTN</name>
<dbReference type="GO" id="GO:0042602">
    <property type="term" value="F:riboflavin reductase (NADPH) activity"/>
    <property type="evidence" value="ECO:0007669"/>
    <property type="project" value="TreeGrafter"/>
</dbReference>